<protein>
    <recommendedName>
        <fullName evidence="1">Poliovirus 3A protein-like domain-containing protein</fullName>
    </recommendedName>
</protein>
<dbReference type="GO" id="GO:0004197">
    <property type="term" value="F:cysteine-type endopeptidase activity"/>
    <property type="evidence" value="ECO:0007669"/>
    <property type="project" value="InterPro"/>
</dbReference>
<evidence type="ECO:0000313" key="2">
    <source>
        <dbReference type="EMBL" id="KAA5541723.1"/>
    </source>
</evidence>
<feature type="domain" description="Poliovirus 3A protein-like" evidence="1">
    <location>
        <begin position="29"/>
        <end position="58"/>
    </location>
</feature>
<evidence type="ECO:0000313" key="3">
    <source>
        <dbReference type="Proteomes" id="UP000323426"/>
    </source>
</evidence>
<organism evidence="2 3">
    <name type="scientific">Adhaeribacter rhizoryzae</name>
    <dbReference type="NCBI Taxonomy" id="2607907"/>
    <lineage>
        <taxon>Bacteria</taxon>
        <taxon>Pseudomonadati</taxon>
        <taxon>Bacteroidota</taxon>
        <taxon>Cytophagia</taxon>
        <taxon>Cytophagales</taxon>
        <taxon>Hymenobacteraceae</taxon>
        <taxon>Adhaeribacter</taxon>
    </lineage>
</organism>
<dbReference type="AlphaFoldDB" id="A0A5M6D318"/>
<dbReference type="GO" id="GO:0017111">
    <property type="term" value="F:ribonucleoside triphosphate phosphatase activity"/>
    <property type="evidence" value="ECO:0007669"/>
    <property type="project" value="InterPro"/>
</dbReference>
<dbReference type="Pfam" id="PF08727">
    <property type="entry name" value="P3A"/>
    <property type="match status" value="1"/>
</dbReference>
<gene>
    <name evidence="2" type="ORF">F0145_20140</name>
</gene>
<reference evidence="2 3" key="1">
    <citation type="submission" date="2019-09" db="EMBL/GenBank/DDBJ databases">
        <title>Genome sequence and assembly of Adhaeribacter sp.</title>
        <authorList>
            <person name="Chhetri G."/>
        </authorList>
    </citation>
    <scope>NUCLEOTIDE SEQUENCE [LARGE SCALE GENOMIC DNA]</scope>
    <source>
        <strain evidence="2 3">DK36</strain>
    </source>
</reference>
<keyword evidence="3" id="KW-1185">Reference proteome</keyword>
<dbReference type="InterPro" id="IPR014838">
    <property type="entry name" value="P3A"/>
</dbReference>
<dbReference type="GO" id="GO:0003968">
    <property type="term" value="F:RNA-directed RNA polymerase activity"/>
    <property type="evidence" value="ECO:0007669"/>
    <property type="project" value="InterPro"/>
</dbReference>
<comment type="caution">
    <text evidence="2">The sequence shown here is derived from an EMBL/GenBank/DDBJ whole genome shotgun (WGS) entry which is preliminary data.</text>
</comment>
<dbReference type="EMBL" id="VWSF01000020">
    <property type="protein sequence ID" value="KAA5541723.1"/>
    <property type="molecule type" value="Genomic_DNA"/>
</dbReference>
<evidence type="ECO:0000259" key="1">
    <source>
        <dbReference type="Pfam" id="PF08727"/>
    </source>
</evidence>
<accession>A0A5M6D318</accession>
<proteinExistence type="predicted"/>
<sequence length="76" mass="8814">MKAPLLFEFLGVLAGEKLTDKVIENALIPIESVNDFLKNICQIEHIRYCSKTNWLVNFNLGLIVYSFLPNKRKLKF</sequence>
<dbReference type="Proteomes" id="UP000323426">
    <property type="component" value="Unassembled WGS sequence"/>
</dbReference>
<name>A0A5M6D318_9BACT</name>